<evidence type="ECO:0000313" key="9">
    <source>
        <dbReference type="EMBL" id="QEA39564.1"/>
    </source>
</evidence>
<organism evidence="9 10">
    <name type="scientific">Pistricoccus aurantiacus</name>
    <dbReference type="NCBI Taxonomy" id="1883414"/>
    <lineage>
        <taxon>Bacteria</taxon>
        <taxon>Pseudomonadati</taxon>
        <taxon>Pseudomonadota</taxon>
        <taxon>Gammaproteobacteria</taxon>
        <taxon>Oceanospirillales</taxon>
        <taxon>Halomonadaceae</taxon>
        <taxon>Pistricoccus</taxon>
    </lineage>
</organism>
<dbReference type="Proteomes" id="UP000321272">
    <property type="component" value="Chromosome"/>
</dbReference>
<keyword evidence="10" id="KW-1185">Reference proteome</keyword>
<dbReference type="PANTHER" id="PTHR11403">
    <property type="entry name" value="CYTOCHROME C OXIDASE SUBUNIT III"/>
    <property type="match status" value="1"/>
</dbReference>
<feature type="transmembrane region" description="Helical" evidence="7">
    <location>
        <begin position="76"/>
        <end position="93"/>
    </location>
</feature>
<evidence type="ECO:0000259" key="8">
    <source>
        <dbReference type="PROSITE" id="PS50253"/>
    </source>
</evidence>
<dbReference type="KEGG" id="paur:FGL86_11060"/>
<gene>
    <name evidence="9" type="ORF">FGL86_11060</name>
</gene>
<dbReference type="SUPFAM" id="SSF81452">
    <property type="entry name" value="Cytochrome c oxidase subunit III-like"/>
    <property type="match status" value="1"/>
</dbReference>
<feature type="transmembrane region" description="Helical" evidence="7">
    <location>
        <begin position="105"/>
        <end position="123"/>
    </location>
</feature>
<dbReference type="RefSeq" id="WP_147184615.1">
    <property type="nucleotide sequence ID" value="NZ_CP042382.1"/>
</dbReference>
<dbReference type="Gene3D" id="1.20.120.80">
    <property type="entry name" value="Cytochrome c oxidase, subunit III, four-helix bundle"/>
    <property type="match status" value="1"/>
</dbReference>
<proteinExistence type="inferred from homology"/>
<comment type="subcellular location">
    <subcellularLocation>
        <location evidence="6">Cell membrane</location>
        <topology evidence="6">Multi-pass membrane protein</topology>
    </subcellularLocation>
    <subcellularLocation>
        <location evidence="1">Membrane</location>
        <topology evidence="1">Multi-pass membrane protein</topology>
    </subcellularLocation>
</comment>
<evidence type="ECO:0000256" key="3">
    <source>
        <dbReference type="ARBA" id="ARBA00022692"/>
    </source>
</evidence>
<reference evidence="9 10" key="1">
    <citation type="submission" date="2019-06" db="EMBL/GenBank/DDBJ databases">
        <title>Genome analyses of bacteria isolated from kimchi.</title>
        <authorList>
            <person name="Lee S."/>
            <person name="Ahn S."/>
            <person name="Roh S."/>
        </authorList>
    </citation>
    <scope>NUCLEOTIDE SEQUENCE [LARGE SCALE GENOMIC DNA]</scope>
    <source>
        <strain evidence="9 10">CBA4606</strain>
    </source>
</reference>
<keyword evidence="3 6" id="KW-0812">Transmembrane</keyword>
<evidence type="ECO:0000256" key="5">
    <source>
        <dbReference type="ARBA" id="ARBA00023136"/>
    </source>
</evidence>
<dbReference type="GO" id="GO:0004129">
    <property type="term" value="F:cytochrome-c oxidase activity"/>
    <property type="evidence" value="ECO:0007669"/>
    <property type="project" value="InterPro"/>
</dbReference>
<evidence type="ECO:0000256" key="4">
    <source>
        <dbReference type="ARBA" id="ARBA00022989"/>
    </source>
</evidence>
<dbReference type="Pfam" id="PF00510">
    <property type="entry name" value="COX3"/>
    <property type="match status" value="1"/>
</dbReference>
<dbReference type="InterPro" id="IPR035973">
    <property type="entry name" value="Cyt_c_oxidase_su3-like_sf"/>
</dbReference>
<evidence type="ECO:0000256" key="1">
    <source>
        <dbReference type="ARBA" id="ARBA00004141"/>
    </source>
</evidence>
<dbReference type="OrthoDB" id="9810850at2"/>
<dbReference type="InterPro" id="IPR013833">
    <property type="entry name" value="Cyt_c_oxidase_su3_a-hlx"/>
</dbReference>
<dbReference type="PROSITE" id="PS50253">
    <property type="entry name" value="COX3"/>
    <property type="match status" value="1"/>
</dbReference>
<dbReference type="EMBL" id="CP042382">
    <property type="protein sequence ID" value="QEA39564.1"/>
    <property type="molecule type" value="Genomic_DNA"/>
</dbReference>
<protein>
    <submittedName>
        <fullName evidence="9">Cytochrome/quinol oxidase subunit 3</fullName>
    </submittedName>
</protein>
<dbReference type="PANTHER" id="PTHR11403:SF6">
    <property type="entry name" value="NITRIC OXIDE REDUCTASE SUBUNIT E"/>
    <property type="match status" value="1"/>
</dbReference>
<evidence type="ECO:0000256" key="2">
    <source>
        <dbReference type="ARBA" id="ARBA00010581"/>
    </source>
</evidence>
<comment type="similarity">
    <text evidence="2 6">Belongs to the cytochrome c oxidase subunit 3 family.</text>
</comment>
<dbReference type="InterPro" id="IPR000298">
    <property type="entry name" value="Cyt_c_oxidase-like_su3"/>
</dbReference>
<name>A0A5B8STC5_9GAMM</name>
<feature type="domain" description="Heme-copper oxidase subunit III family profile" evidence="8">
    <location>
        <begin position="33"/>
        <end position="225"/>
    </location>
</feature>
<feature type="transmembrane region" description="Helical" evidence="7">
    <location>
        <begin position="199"/>
        <end position="223"/>
    </location>
</feature>
<evidence type="ECO:0000256" key="6">
    <source>
        <dbReference type="RuleBase" id="RU003376"/>
    </source>
</evidence>
<keyword evidence="5 7" id="KW-0472">Membrane</keyword>
<accession>A0A5B8STC5</accession>
<dbReference type="AlphaFoldDB" id="A0A5B8STC5"/>
<evidence type="ECO:0000313" key="10">
    <source>
        <dbReference type="Proteomes" id="UP000321272"/>
    </source>
</evidence>
<dbReference type="GO" id="GO:0005886">
    <property type="term" value="C:plasma membrane"/>
    <property type="evidence" value="ECO:0007669"/>
    <property type="project" value="UniProtKB-SubCell"/>
</dbReference>
<evidence type="ECO:0000256" key="7">
    <source>
        <dbReference type="SAM" id="Phobius"/>
    </source>
</evidence>
<feature type="transmembrane region" description="Helical" evidence="7">
    <location>
        <begin position="35"/>
        <end position="56"/>
    </location>
</feature>
<feature type="transmembrane region" description="Helical" evidence="7">
    <location>
        <begin position="160"/>
        <end position="187"/>
    </location>
</feature>
<sequence>MPTATKTTPPPLGDQGPVAEQFEAMEQQRQADRMGMWMFLGTELLLFGGTFGAFITYRVIYADAFAEAASHLDLKLGTLNTALLLTSGLTMALTEQLSRAARHKATFWLLIATIAIGALFIGIKGFEWYKEYQEQLMPVLGLTFDYPGNQPDRAQLFFNFYFVMTGLHAVHMLIGLGVLSVIAVLAWRWRDPPRIARQVQISGLYWAFVDVIWVIVFSLLYLLRV</sequence>
<dbReference type="GO" id="GO:0019646">
    <property type="term" value="P:aerobic electron transport chain"/>
    <property type="evidence" value="ECO:0007669"/>
    <property type="project" value="InterPro"/>
</dbReference>
<keyword evidence="4 7" id="KW-1133">Transmembrane helix</keyword>
<dbReference type="InterPro" id="IPR024791">
    <property type="entry name" value="Cyt_c/ubiquinol_Oxase_su3"/>
</dbReference>